<comment type="function">
    <text evidence="13">RNA-directed RNA polymerase that catalyzes the transcription of viral mRNAs, their capping and polyadenylation. The template is composed of the viral RNA tightly encapsidated by the nucleoprotein (N). The viral polymerase binds to the genomic RNA at the 3' leader promoter, and transcribes subsequently all viral mRNAs with a decreasing efficiency. The first gene is the most transcribed, and the last the least transcribed. The viral phosphoprotein acts as a processivity factor. Capping is concomitant with initiation of mRNA transcription. Indeed, a GDP polyribonucleotidyl transferase (PRNTase) adds the cap structure when the nascent RNA chain length has reached few nucleotides. Ribose 2'-O methylation of viral mRNA cap precedes and facilitates subsequent guanine-N-7 methylation, both activities being carried by the viral polymerase. Polyadenylation of mRNAs occur by a stuttering mechanism at a slipery stop site present at the end viral genes. After finishing transcription of a mRNA, the polymerase can resume transcription of the downstream gene.</text>
</comment>
<dbReference type="InterPro" id="IPR014023">
    <property type="entry name" value="Mononeg_RNA_pol_cat"/>
</dbReference>
<evidence type="ECO:0000259" key="14">
    <source>
        <dbReference type="PROSITE" id="PS50526"/>
    </source>
</evidence>
<dbReference type="EMBL" id="MN803434">
    <property type="protein sequence ID" value="QJD26154.1"/>
    <property type="molecule type" value="Viral_cRNA"/>
</dbReference>
<keyword evidence="13" id="KW-0946">Virion</keyword>
<comment type="similarity">
    <text evidence="2 13">Belongs to the paramyxovirus L protein family.</text>
</comment>
<comment type="catalytic activity">
    <reaction evidence="13">
        <text>GTP + H2O = GDP + phosphate + H(+)</text>
        <dbReference type="Rhea" id="RHEA:19669"/>
        <dbReference type="ChEBI" id="CHEBI:15377"/>
        <dbReference type="ChEBI" id="CHEBI:15378"/>
        <dbReference type="ChEBI" id="CHEBI:37565"/>
        <dbReference type="ChEBI" id="CHEBI:43474"/>
        <dbReference type="ChEBI" id="CHEBI:58189"/>
    </reaction>
</comment>
<dbReference type="EC" id="2.7.7.48" evidence="13"/>
<dbReference type="EC" id="2.1.1.-" evidence="13"/>
<evidence type="ECO:0000259" key="15">
    <source>
        <dbReference type="PROSITE" id="PS51590"/>
    </source>
</evidence>
<evidence type="ECO:0000256" key="1">
    <source>
        <dbReference type="ARBA" id="ARBA00003132"/>
    </source>
</evidence>
<keyword evidence="3 13" id="KW-0696">RNA-directed RNA polymerase</keyword>
<name>A0A6M3RSE3_9VIRU</name>
<evidence type="ECO:0000256" key="13">
    <source>
        <dbReference type="PIRNR" id="PIRNR000830"/>
    </source>
</evidence>
<dbReference type="PROSITE" id="PS50526">
    <property type="entry name" value="RDRP_SSRNA_NEG_NONSEG"/>
    <property type="match status" value="1"/>
</dbReference>
<dbReference type="Gene3D" id="3.40.50.12760">
    <property type="match status" value="1"/>
</dbReference>
<dbReference type="InterPro" id="IPR016269">
    <property type="entry name" value="RNA-dir_pol_paramyxovirus"/>
</dbReference>
<keyword evidence="7 13" id="KW-0548">Nucleotidyltransferase</keyword>
<comment type="catalytic activity">
    <reaction evidence="13">
        <text>a 5'-end (5'-triphosphoguanosine)-adenylyl-adenylyl-cytidylyl-adenosine in mRNA + 2 S-adenosyl-L-methionine = a 5'-end (N(7)-methyl 5'-triphosphoguanosine)-(2'-O-methyladenylyl)-adenylyl-cytidylyl-adenosine in mRNA + 2 S-adenosyl-L-homocysteine + H(+)</text>
        <dbReference type="Rhea" id="RHEA:65376"/>
        <dbReference type="Rhea" id="RHEA-COMP:16797"/>
        <dbReference type="Rhea" id="RHEA-COMP:16798"/>
        <dbReference type="ChEBI" id="CHEBI:15378"/>
        <dbReference type="ChEBI" id="CHEBI:57856"/>
        <dbReference type="ChEBI" id="CHEBI:59789"/>
        <dbReference type="ChEBI" id="CHEBI:156483"/>
        <dbReference type="ChEBI" id="CHEBI:156484"/>
    </reaction>
</comment>
<sequence length="2119" mass="242291">MDSNDLPCGSNRFDAKWTIIRYQRRFATALDFSCMTDDVISELKEQTGKDIVKGCGDTLSKFLALHLLNPPSSEIVPDLEKASNISRWITSSQSEWVLSRSRGIEPPTISVSTHPLTALGYSLLAWGLLADSWMRKQKKKLLLDYNRVVPQFPFRTLRGRIGLHGDYILIGDSSLKDQLVCYPSIILSMIISKTTELGVFLHYITHSNRSDRIFFLRQVQSFLNSMSDVMLYYGNRGYKVFKALDGICQGIVIIRGDESHNSFLLDNILENLRNENLLDSPVKSLIRVLENVPIGDVMNFSGLSKSFGHPVINTEEGLQKLYDRTHKPIDVAEENIVNVINMATFSFCIEYHKKHKRYPLLEIGPGVPGSTLRALMRNVPLKGARASDFRNVRLCRCFPFDEYERLYPLIKDKTVSKSRSIVECALLSKERMYSLSSRALIDFLRNPSTDIEWKSYMKRFARSPNLCTEDFVIKLTFKELELKDEGRLFGSSTLCERNRRVAMESNVCLLMDKYLPDQAMTLTDNEKRQKIYSLSLGRLIKPDCEQFVVSVDAEAWNNYFRSPVVDTFGREFLDRIFGTTYFCSTMKVFNQALIYNITTGRHAKWWKGQDGGIEGLAQKVWTWVYCSIARLVIEEIGAEGHLLVNGDDMRMILYVDRQRVLQHDDFHGYLLGELRRAFDAYGIKMKIDETAVTKNFISFSRQAMLNGVNLPSDWKKILKCSGMSDVELPLIGSIVPNIFSNAHSAAGLGYSSLSALNTAIFMTAAYLLVNSNEFKDSLRSDFHNTVLTLTTPGILNGLEVILLPTIMQQGESDPLPAVLDWYRFLLEKKRGFLPGIRRILSIEPRRLTETFAGLISNPYALPCRRSFNPIVKIRNLIRKRLPSFTRNQAISELLSFDSKYRDDLISNLATMDPFYARVASFLYGLTPCALVDSIVSKFENSASVSEVIIHHRRSRMTKFFNKIFYMDEQYILDRVRTSRLTENTIGIESSRALAEGTCASTVAQAMRVRLWQHPNMWNETQPLAFMQVVMVLKSEITATIELNTFAENHFVVQTAPATQTDCLEGLVSVPPWKPHFENVTSVNLSERFSLNGRYEPLVESISKVTEAMAQLYGIGGSIIEWLDVASISLFGEPITEFIPTATVKLSGTLAHRLRSRRFCETVYLNLLPARSSRCRLNIDANKTTNAMGAKNKFYNFGAFRNWMIWSSTTHFETDLISIGDQNTFWGCLQNCGRLCSCHRDLEEPELTLQPPPRSFSGHQLRIMRCNWLLKLSDSALSDIAAYREDFAEKWFSGGIVEGRLTYTEVELNQCAIIHLLKELDQQEFRLIEGNLRDIVMINRATGVRPPLHKISCKDLCLIDTTLLLKEVFRDTYYTALTVAQNGGLPNIVALSSTPTAFLMALAYHIWTVRYTRYLLRAANELAKFARVPYIIVTYAILKDPRSLGIELQRLFTEACKSALEHHLDWKPVVTLYFPCRPKSLFEDKSLANKLYSLLYSLVLKGRNKKAVWSRPCPDLISLHERASHHVWLEYTSVCILTTRLLTLDLHFWGEDLITKFTLPITPSITIPDQIYNPRKRDLVSIDLTDNEYEELLLTHNNLVQLLHTLDVREIKVVYYRITYEQAIKGLKMKDPETEGFRYTLANTPWILHPPQQPREVVFTPLRYGAPDLRSHSINIDQEVWDQRFTQIAQPPERNRLQVTPSVLYRPLRLSTTALNKYLIILEWVEEMAHHAFEEFTALACADGSGGVACLLARLFVNATIVYNTLSSDTTTTGCVDTHFLEDKERERLMYLHNDSGYNDLTESKTVEYLQSLVCSQGKPFLLLTCDAEATNIETSESDKHLLISIAVLSCAHLEVGGMAIVKRYITTSRFNCSFLSLMRHCFEKIYIVKPEASSETSGECFFVGSNLVRNLPPEFIIRHMQEELVTESDQELFRLSMSRLYIRRQSFINQTSPYCSMDWGTLAYKYPTVNLPTRIVNSDWVQKPQASAYIFPDIPEFWEEEQDLYRFRAFCKENASIEVSTLLSRVRALLQRGRAYKNISNAIRALGVVVCFESFAQEETLIALNNRLSDLRDLLSPLIPEEIQWREGQWEKELDQGVKIALSYIGLLCSRKPHMADED</sequence>
<evidence type="ECO:0000256" key="8">
    <source>
        <dbReference type="ARBA" id="ARBA00022741"/>
    </source>
</evidence>
<dbReference type="Pfam" id="PF00946">
    <property type="entry name" value="Mononeg_RNA_pol"/>
    <property type="match status" value="1"/>
</dbReference>
<keyword evidence="11 13" id="KW-0506">mRNA capping</keyword>
<accession>A0A6M3RSE3</accession>
<evidence type="ECO:0000256" key="4">
    <source>
        <dbReference type="ARBA" id="ARBA00022664"/>
    </source>
</evidence>
<evidence type="ECO:0000256" key="9">
    <source>
        <dbReference type="ARBA" id="ARBA00022840"/>
    </source>
</evidence>
<keyword evidence="4 13" id="KW-0507">mRNA processing</keyword>
<comment type="catalytic activity">
    <reaction evidence="13">
        <text>a 5'-end triphospho-adenylyl-adenylyl-cytidylyl-adenosine in mRNA + GDP + H(+) = a 5'-end (5'-triphosphoguanosine)-adenylyl-adenylyl-cytidylyl-adenosine in mRNA + diphosphate</text>
        <dbReference type="Rhea" id="RHEA:65436"/>
        <dbReference type="Rhea" id="RHEA-COMP:16797"/>
        <dbReference type="Rhea" id="RHEA-COMP:16799"/>
        <dbReference type="ChEBI" id="CHEBI:15378"/>
        <dbReference type="ChEBI" id="CHEBI:33019"/>
        <dbReference type="ChEBI" id="CHEBI:58189"/>
        <dbReference type="ChEBI" id="CHEBI:156484"/>
        <dbReference type="ChEBI" id="CHEBI:156503"/>
    </reaction>
</comment>
<protein>
    <recommendedName>
        <fullName evidence="13">RNA-directed RNA polymerase L</fullName>
        <shortName evidence="13">Protein L</shortName>
    </recommendedName>
    <alternativeName>
        <fullName evidence="13">Large structural protein</fullName>
    </alternativeName>
    <alternativeName>
        <fullName evidence="13">Replicase</fullName>
    </alternativeName>
    <alternativeName>
        <fullName evidence="13">Transcriptase</fullName>
    </alternativeName>
    <domain>
        <recommendedName>
            <fullName evidence="13">RNA-directed RNA polymerase</fullName>
            <ecNumber evidence="13">2.7.7.48</ecNumber>
        </recommendedName>
    </domain>
    <domain>
        <recommendedName>
            <fullName evidence="13">GTP phosphohydrolase</fullName>
            <ecNumber evidence="13">3.6.1.-</ecNumber>
        </recommendedName>
    </domain>
    <domain>
        <recommendedName>
            <fullName evidence="13">GDP polyribonucleotidyltransferase</fullName>
            <ecNumber evidence="13">2.7.7.88</ecNumber>
        </recommendedName>
        <alternativeName>
            <fullName evidence="13">PRNTase</fullName>
        </alternativeName>
    </domain>
    <domain>
        <recommendedName>
            <fullName evidence="13">mRNA (nucleoside-2'-O-)-methyltransferase</fullName>
            <shortName evidence="13">N1-2'-O-MTase</shortName>
            <ecNumber evidence="13">2.1.1.-</ecNumber>
        </recommendedName>
    </domain>
    <domain>
        <recommendedName>
            <fullName evidence="13">mRNA (guanine-N(7)-)-methyltransferase</fullName>
            <shortName evidence="13">G-N7-MTase</shortName>
        </recommendedName>
    </domain>
</protein>
<evidence type="ECO:0000256" key="12">
    <source>
        <dbReference type="ARBA" id="ARBA00023268"/>
    </source>
</evidence>
<evidence type="ECO:0000256" key="6">
    <source>
        <dbReference type="ARBA" id="ARBA00022691"/>
    </source>
</evidence>
<keyword evidence="9 13" id="KW-0067">ATP-binding</keyword>
<feature type="domain" description="Mononegavirus-type SAM-dependent 2'-O-MTase" evidence="15">
    <location>
        <begin position="1705"/>
        <end position="1903"/>
    </location>
</feature>
<dbReference type="GO" id="GO:0044423">
    <property type="term" value="C:virion component"/>
    <property type="evidence" value="ECO:0007669"/>
    <property type="project" value="UniProtKB-KW"/>
</dbReference>
<comment type="subcellular location">
    <subcellularLocation>
        <location evidence="13">Virion</location>
    </subcellularLocation>
    <subcellularLocation>
        <location evidence="13">Host cytoplasm</location>
    </subcellularLocation>
</comment>
<evidence type="ECO:0000256" key="2">
    <source>
        <dbReference type="ARBA" id="ARBA00007934"/>
    </source>
</evidence>
<dbReference type="GO" id="GO:0005524">
    <property type="term" value="F:ATP binding"/>
    <property type="evidence" value="ECO:0007669"/>
    <property type="project" value="UniProtKB-KW"/>
</dbReference>
<evidence type="ECO:0000256" key="7">
    <source>
        <dbReference type="ARBA" id="ARBA00022695"/>
    </source>
</evidence>
<dbReference type="InterPro" id="IPR025786">
    <property type="entry name" value="Mononega_L_MeTrfase"/>
</dbReference>
<keyword evidence="5 13" id="KW-0808">Transferase</keyword>
<keyword evidence="6 13" id="KW-0949">S-adenosyl-L-methionine</keyword>
<comment type="function">
    <text evidence="1 13">RNA-directed RNA polymerase that catalyzes the replication of viral genomic RNA. The template is composed of the viral RNA tightly encapsidated by the nucleoprotein (N). The replicase mode is dependent on intracellular N protein concentration. In this mode, the polymerase replicates the whole viral genome without recognizing transcriptional signals, and the replicated genome is not caped or polyadenylated.</text>
</comment>
<dbReference type="GO" id="GO:0004482">
    <property type="term" value="F:mRNA 5'-cap (guanine-N7-)-methyltransferase activity"/>
    <property type="evidence" value="ECO:0007669"/>
    <property type="project" value="InterPro"/>
</dbReference>
<evidence type="ECO:0000256" key="5">
    <source>
        <dbReference type="ARBA" id="ARBA00022679"/>
    </source>
</evidence>
<keyword evidence="12" id="KW-0511">Multifunctional enzyme</keyword>
<evidence type="ECO:0000256" key="3">
    <source>
        <dbReference type="ARBA" id="ARBA00022484"/>
    </source>
</evidence>
<feature type="domain" description="RdRp catalytic" evidence="14">
    <location>
        <begin position="545"/>
        <end position="707"/>
    </location>
</feature>
<evidence type="ECO:0000256" key="10">
    <source>
        <dbReference type="ARBA" id="ARBA00022953"/>
    </source>
</evidence>
<proteinExistence type="inferred from homology"/>
<evidence type="ECO:0000313" key="16">
    <source>
        <dbReference type="EMBL" id="QJD26154.1"/>
    </source>
</evidence>
<dbReference type="InterPro" id="IPR039530">
    <property type="entry name" value="L_methyltransferase_rhabdo"/>
</dbReference>
<dbReference type="GO" id="GO:0003968">
    <property type="term" value="F:RNA-directed RNA polymerase activity"/>
    <property type="evidence" value="ECO:0007669"/>
    <property type="project" value="UniProtKB-KW"/>
</dbReference>
<comment type="catalytic activity">
    <reaction evidence="13">
        <text>a 5'-end (5'-triphosphoguanosine)-(2'-O-methyladenylyl)-adenylyl-cytidylyl-adenosine in mRNA + S-adenosyl-L-methionine = a 5'-end (N(7)-methyl 5'-triphosphoguanosine)-(2'-O-methyladenylyl)-adenylyl-cytidylyl-adenosine in mRNA + S-adenosyl-L-homocysteine</text>
        <dbReference type="Rhea" id="RHEA:65440"/>
        <dbReference type="Rhea" id="RHEA-COMP:16798"/>
        <dbReference type="Rhea" id="RHEA-COMP:16801"/>
        <dbReference type="ChEBI" id="CHEBI:57856"/>
        <dbReference type="ChEBI" id="CHEBI:59789"/>
        <dbReference type="ChEBI" id="CHEBI:156482"/>
        <dbReference type="ChEBI" id="CHEBI:156483"/>
    </reaction>
</comment>
<dbReference type="Pfam" id="PF14314">
    <property type="entry name" value="Methyltrans_Mon_2nd"/>
    <property type="match status" value="1"/>
</dbReference>
<keyword evidence="13" id="KW-0489">Methyltransferase</keyword>
<dbReference type="EC" id="3.6.1.-" evidence="13"/>
<evidence type="ECO:0000256" key="11">
    <source>
        <dbReference type="ARBA" id="ARBA00023042"/>
    </source>
</evidence>
<comment type="catalytic activity">
    <reaction evidence="13">
        <text>a 5'-end (5'-triphosphoguanosine)-adenylyl-adenylyl-cytidylyl-adenosine in mRNA + S-adenosyl-L-methionine = a 5'-end (5'-triphosphoguanosine)-(2'-O-methyladenylyl)-adenylyl-cytidylyl-adenosine in mRNA + S-adenosyl-L-homocysteine + H(+)</text>
        <dbReference type="Rhea" id="RHEA:65380"/>
        <dbReference type="Rhea" id="RHEA-COMP:16797"/>
        <dbReference type="Rhea" id="RHEA-COMP:16801"/>
        <dbReference type="ChEBI" id="CHEBI:15378"/>
        <dbReference type="ChEBI" id="CHEBI:57856"/>
        <dbReference type="ChEBI" id="CHEBI:59789"/>
        <dbReference type="ChEBI" id="CHEBI:156482"/>
        <dbReference type="ChEBI" id="CHEBI:156484"/>
    </reaction>
</comment>
<dbReference type="GO" id="GO:0030430">
    <property type="term" value="C:host cell cytoplasm"/>
    <property type="evidence" value="ECO:0007669"/>
    <property type="project" value="UniProtKB-SubCell"/>
</dbReference>
<dbReference type="PIRSF" id="PIRSF000830">
    <property type="entry name" value="RNA_pol_ParamyxoV"/>
    <property type="match status" value="1"/>
</dbReference>
<reference evidence="16" key="1">
    <citation type="journal article" date="2020" name="ISME J.">
        <title>Characterization of viruses in a tapeworm: phylogenetic position, vertical transmission, and transmission to the parasitized host.</title>
        <authorList>
            <person name="Hahn M.A."/>
            <person name="Rosario K."/>
            <person name="Lucas P."/>
            <person name="Dheilly N.M."/>
        </authorList>
    </citation>
    <scope>NUCLEOTIDE SEQUENCE</scope>
    <source>
        <strain evidence="16">SsJV-SsAE</strain>
    </source>
</reference>
<keyword evidence="8 13" id="KW-0547">Nucleotide-binding</keyword>
<comment type="catalytic activity">
    <reaction evidence="13">
        <text>RNA(n) + a ribonucleoside 5'-triphosphate = RNA(n+1) + diphosphate</text>
        <dbReference type="Rhea" id="RHEA:21248"/>
        <dbReference type="Rhea" id="RHEA-COMP:14527"/>
        <dbReference type="Rhea" id="RHEA-COMP:17342"/>
        <dbReference type="ChEBI" id="CHEBI:33019"/>
        <dbReference type="ChEBI" id="CHEBI:61557"/>
        <dbReference type="ChEBI" id="CHEBI:140395"/>
        <dbReference type="EC" id="2.7.7.48"/>
    </reaction>
</comment>
<gene>
    <name evidence="16" type="primary">L</name>
</gene>
<keyword evidence="13" id="KW-1035">Host cytoplasm</keyword>
<keyword evidence="10 13" id="KW-0693">Viral RNA replication</keyword>
<organism evidence="16">
    <name type="scientific">Schistocephalus solidus jingchuvirus</name>
    <dbReference type="NCBI Taxonomy" id="2729344"/>
    <lineage>
        <taxon>Viruses</taxon>
        <taxon>Riboviria</taxon>
        <taxon>Orthornavirae</taxon>
        <taxon>Negarnaviricota</taxon>
        <taxon>Haploviricotina</taxon>
        <taxon>Monjiviricetes</taxon>
        <taxon>Jingchuvirales</taxon>
    </lineage>
</organism>
<dbReference type="PROSITE" id="PS51590">
    <property type="entry name" value="SAM_MT_MNV_L"/>
    <property type="match status" value="1"/>
</dbReference>
<dbReference type="EC" id="2.7.7.88" evidence="13"/>